<dbReference type="SMART" id="SM00271">
    <property type="entry name" value="DnaJ"/>
    <property type="match status" value="1"/>
</dbReference>
<dbReference type="Proteomes" id="UP000428333">
    <property type="component" value="Linkage Group LG02"/>
</dbReference>
<dbReference type="InterPro" id="IPR001623">
    <property type="entry name" value="DnaJ_domain"/>
</dbReference>
<dbReference type="Gene3D" id="1.10.287.110">
    <property type="entry name" value="DnaJ domain"/>
    <property type="match status" value="1"/>
</dbReference>
<feature type="compositionally biased region" description="Low complexity" evidence="1">
    <location>
        <begin position="98"/>
        <end position="115"/>
    </location>
</feature>
<evidence type="ECO:0000259" key="2">
    <source>
        <dbReference type="PROSITE" id="PS50076"/>
    </source>
</evidence>
<keyword evidence="4" id="KW-1185">Reference proteome</keyword>
<dbReference type="OrthoDB" id="442087at2759"/>
<proteinExistence type="predicted"/>
<protein>
    <recommendedName>
        <fullName evidence="2">J domain-containing protein</fullName>
    </recommendedName>
</protein>
<dbReference type="PROSITE" id="PS50076">
    <property type="entry name" value="DNAJ_2"/>
    <property type="match status" value="1"/>
</dbReference>
<dbReference type="EMBL" id="QEFC01000229">
    <property type="protein sequence ID" value="KAE9465795.1"/>
    <property type="molecule type" value="Genomic_DNA"/>
</dbReference>
<dbReference type="CDD" id="cd06257">
    <property type="entry name" value="DnaJ"/>
    <property type="match status" value="1"/>
</dbReference>
<feature type="non-terminal residue" evidence="3">
    <location>
        <position position="1"/>
    </location>
</feature>
<dbReference type="AlphaFoldDB" id="A0A6A4M5H3"/>
<dbReference type="InterPro" id="IPR050817">
    <property type="entry name" value="DjlA_DnaK_co-chaperone"/>
</dbReference>
<name>A0A6A4M5H3_9ERIC</name>
<evidence type="ECO:0000256" key="1">
    <source>
        <dbReference type="SAM" id="MobiDB-lite"/>
    </source>
</evidence>
<evidence type="ECO:0000313" key="3">
    <source>
        <dbReference type="EMBL" id="KAE9465795.1"/>
    </source>
</evidence>
<dbReference type="PANTHER" id="PTHR24074">
    <property type="entry name" value="CO-CHAPERONE PROTEIN DJLA"/>
    <property type="match status" value="1"/>
</dbReference>
<dbReference type="PRINTS" id="PR00625">
    <property type="entry name" value="JDOMAIN"/>
</dbReference>
<organism evidence="3 4">
    <name type="scientific">Rhododendron williamsianum</name>
    <dbReference type="NCBI Taxonomy" id="262921"/>
    <lineage>
        <taxon>Eukaryota</taxon>
        <taxon>Viridiplantae</taxon>
        <taxon>Streptophyta</taxon>
        <taxon>Embryophyta</taxon>
        <taxon>Tracheophyta</taxon>
        <taxon>Spermatophyta</taxon>
        <taxon>Magnoliopsida</taxon>
        <taxon>eudicotyledons</taxon>
        <taxon>Gunneridae</taxon>
        <taxon>Pentapetalae</taxon>
        <taxon>asterids</taxon>
        <taxon>Ericales</taxon>
        <taxon>Ericaceae</taxon>
        <taxon>Ericoideae</taxon>
        <taxon>Rhodoreae</taxon>
        <taxon>Rhododendron</taxon>
    </lineage>
</organism>
<comment type="caution">
    <text evidence="3">The sequence shown here is derived from an EMBL/GenBank/DDBJ whole genome shotgun (WGS) entry which is preliminary data.</text>
</comment>
<gene>
    <name evidence="3" type="ORF">C3L33_02304</name>
</gene>
<sequence length="205" mass="22977">MFHKWLKSYYPYRVVSRLATGEGVCSDRCCRRTLDPSPKHIGSEGRKLRHISLSIDHYKALGFDRSASKEEIKQAFRKLAMQNHPDRHSNSTKAVRDSATPVSSSSTKPTRSSSTIAKADYNSTTTKNKKSPRTTTNNNNHTAGTTTNNSYRTNTNNDYDPPRSEPNLGIMQDTGRFCFDNNILQRSSEDSVESKKAKAAAKDKV</sequence>
<feature type="region of interest" description="Disordered" evidence="1">
    <location>
        <begin position="81"/>
        <end position="166"/>
    </location>
</feature>
<feature type="compositionally biased region" description="Low complexity" evidence="1">
    <location>
        <begin position="134"/>
        <end position="157"/>
    </location>
</feature>
<dbReference type="InterPro" id="IPR036869">
    <property type="entry name" value="J_dom_sf"/>
</dbReference>
<feature type="domain" description="J" evidence="2">
    <location>
        <begin position="56"/>
        <end position="125"/>
    </location>
</feature>
<evidence type="ECO:0000313" key="4">
    <source>
        <dbReference type="Proteomes" id="UP000428333"/>
    </source>
</evidence>
<dbReference type="SUPFAM" id="SSF46565">
    <property type="entry name" value="Chaperone J-domain"/>
    <property type="match status" value="1"/>
</dbReference>
<accession>A0A6A4M5H3</accession>
<reference evidence="3 4" key="1">
    <citation type="journal article" date="2019" name="Genome Biol. Evol.">
        <title>The Rhododendron genome and chromosomal organization provide insight into shared whole-genome duplications across the heath family (Ericaceae).</title>
        <authorList>
            <person name="Soza V.L."/>
            <person name="Lindsley D."/>
            <person name="Waalkes A."/>
            <person name="Ramage E."/>
            <person name="Patwardhan R.P."/>
            <person name="Burton J.N."/>
            <person name="Adey A."/>
            <person name="Kumar A."/>
            <person name="Qiu R."/>
            <person name="Shendure J."/>
            <person name="Hall B."/>
        </authorList>
    </citation>
    <scope>NUCLEOTIDE SEQUENCE [LARGE SCALE GENOMIC DNA]</scope>
    <source>
        <strain evidence="3">RSF 1966-606</strain>
    </source>
</reference>
<dbReference type="Pfam" id="PF00226">
    <property type="entry name" value="DnaJ"/>
    <property type="match status" value="1"/>
</dbReference>